<feature type="signal peptide" evidence="3">
    <location>
        <begin position="1"/>
        <end position="23"/>
    </location>
</feature>
<name>A0A8J4VET3_9ROSI</name>
<dbReference type="EMBL" id="JRKL02010716">
    <property type="protein sequence ID" value="KAF3945896.1"/>
    <property type="molecule type" value="Genomic_DNA"/>
</dbReference>
<comment type="caution">
    <text evidence="5">The sequence shown here is derived from an EMBL/GenBank/DDBJ whole genome shotgun (WGS) entry which is preliminary data.</text>
</comment>
<accession>A0A8J4VET3</accession>
<keyword evidence="6" id="KW-1185">Reference proteome</keyword>
<protein>
    <recommendedName>
        <fullName evidence="4">Wall-associated receptor kinase galacturonan-binding domain-containing protein</fullName>
    </recommendedName>
</protein>
<evidence type="ECO:0000256" key="1">
    <source>
        <dbReference type="ARBA" id="ARBA00004167"/>
    </source>
</evidence>
<evidence type="ECO:0000256" key="3">
    <source>
        <dbReference type="SAM" id="SignalP"/>
    </source>
</evidence>
<keyword evidence="2 3" id="KW-0732">Signal</keyword>
<dbReference type="Pfam" id="PF13947">
    <property type="entry name" value="GUB_WAK_bind"/>
    <property type="match status" value="1"/>
</dbReference>
<feature type="non-terminal residue" evidence="5">
    <location>
        <position position="255"/>
    </location>
</feature>
<dbReference type="InterPro" id="IPR025287">
    <property type="entry name" value="WAK_GUB"/>
</dbReference>
<feature type="chain" id="PRO_5035223452" description="Wall-associated receptor kinase galacturonan-binding domain-containing protein" evidence="3">
    <location>
        <begin position="24"/>
        <end position="255"/>
    </location>
</feature>
<comment type="subcellular location">
    <subcellularLocation>
        <location evidence="1">Membrane</location>
        <topology evidence="1">Single-pass membrane protein</topology>
    </subcellularLocation>
</comment>
<dbReference type="OrthoDB" id="4062651at2759"/>
<gene>
    <name evidence="5" type="ORF">CMV_027776</name>
</gene>
<dbReference type="PANTHER" id="PTHR33491">
    <property type="entry name" value="OSJNBA0016N04.9 PROTEIN"/>
    <property type="match status" value="1"/>
</dbReference>
<evidence type="ECO:0000256" key="2">
    <source>
        <dbReference type="ARBA" id="ARBA00022729"/>
    </source>
</evidence>
<proteinExistence type="predicted"/>
<dbReference type="Proteomes" id="UP000737018">
    <property type="component" value="Unassembled WGS sequence"/>
</dbReference>
<evidence type="ECO:0000259" key="4">
    <source>
        <dbReference type="Pfam" id="PF13947"/>
    </source>
</evidence>
<reference evidence="5" key="1">
    <citation type="submission" date="2020-03" db="EMBL/GenBank/DDBJ databases">
        <title>Castanea mollissima Vanexum genome sequencing.</title>
        <authorList>
            <person name="Staton M."/>
        </authorList>
    </citation>
    <scope>NUCLEOTIDE SEQUENCE</scope>
    <source>
        <tissue evidence="5">Leaf</tissue>
    </source>
</reference>
<evidence type="ECO:0000313" key="6">
    <source>
        <dbReference type="Proteomes" id="UP000737018"/>
    </source>
</evidence>
<dbReference type="GO" id="GO:0030247">
    <property type="term" value="F:polysaccharide binding"/>
    <property type="evidence" value="ECO:0007669"/>
    <property type="project" value="InterPro"/>
</dbReference>
<dbReference type="AlphaFoldDB" id="A0A8J4VET3"/>
<sequence length="255" mass="28037">MGVVQIVFQAIVLLGSINTFVQAVDLAKPSCQANFGKIGIPYPFGVGADCFYDDWFAISCNDTFNPPKPFLRRFNLEVLEISLEGTVRVNYPTFSSCSNSITKTTEIVNLTKSPFVFSQSKNSFIAIGCNIFASMKSLDGSVIAGCMFGCGKNSTEIAGSSCIGIINCCLTPIPPYIGLFNANIEPKNISSPNFNDQACNYAVLLERKFFNSNLRYPIKSEVHVPVVLEWGIDETFYSRMMGSEWSECGKHLTSK</sequence>
<evidence type="ECO:0000313" key="5">
    <source>
        <dbReference type="EMBL" id="KAF3945896.1"/>
    </source>
</evidence>
<feature type="domain" description="Wall-associated receptor kinase galacturonan-binding" evidence="4">
    <location>
        <begin position="31"/>
        <end position="89"/>
    </location>
</feature>
<dbReference type="GO" id="GO:0016020">
    <property type="term" value="C:membrane"/>
    <property type="evidence" value="ECO:0007669"/>
    <property type="project" value="UniProtKB-SubCell"/>
</dbReference>
<organism evidence="5 6">
    <name type="scientific">Castanea mollissima</name>
    <name type="common">Chinese chestnut</name>
    <dbReference type="NCBI Taxonomy" id="60419"/>
    <lineage>
        <taxon>Eukaryota</taxon>
        <taxon>Viridiplantae</taxon>
        <taxon>Streptophyta</taxon>
        <taxon>Embryophyta</taxon>
        <taxon>Tracheophyta</taxon>
        <taxon>Spermatophyta</taxon>
        <taxon>Magnoliopsida</taxon>
        <taxon>eudicotyledons</taxon>
        <taxon>Gunneridae</taxon>
        <taxon>Pentapetalae</taxon>
        <taxon>rosids</taxon>
        <taxon>fabids</taxon>
        <taxon>Fagales</taxon>
        <taxon>Fagaceae</taxon>
        <taxon>Castanea</taxon>
    </lineage>
</organism>